<dbReference type="EMBL" id="JALJOQ010000063">
    <property type="protein sequence ID" value="KAK9803067.1"/>
    <property type="molecule type" value="Genomic_DNA"/>
</dbReference>
<gene>
    <name evidence="1" type="ORF">WJX73_005667</name>
</gene>
<name>A0AAW1P434_9CHLO</name>
<evidence type="ECO:0000313" key="2">
    <source>
        <dbReference type="Proteomes" id="UP001465755"/>
    </source>
</evidence>
<protein>
    <submittedName>
        <fullName evidence="1">Uncharacterized protein</fullName>
    </submittedName>
</protein>
<comment type="caution">
    <text evidence="1">The sequence shown here is derived from an EMBL/GenBank/DDBJ whole genome shotgun (WGS) entry which is preliminary data.</text>
</comment>
<proteinExistence type="predicted"/>
<sequence>MPVEFDSADWARGSELGWVLFSYGLEVKPVAQMSTLRVLDIRHRGSVYDGESCNLQIHGKRPAILEQELEHLGNLSLVAMSSGMLPSNFSEKFSRWKRCEVDLSAYQGASRALSQFTGKRKRLQEQHKRSILLENNTLIGRDVKQDAVDKERMCLFDSFWWSHLRLGGSSHLWDDGDDDDDSADGDQIYGCGYSRAEYDRVYGDPYASYYEPADYMDPQFDSAPQLSSFLQTVTDKEMYLPDTP</sequence>
<dbReference type="AlphaFoldDB" id="A0AAW1P434"/>
<dbReference type="Proteomes" id="UP001465755">
    <property type="component" value="Unassembled WGS sequence"/>
</dbReference>
<organism evidence="1 2">
    <name type="scientific">Symbiochloris irregularis</name>
    <dbReference type="NCBI Taxonomy" id="706552"/>
    <lineage>
        <taxon>Eukaryota</taxon>
        <taxon>Viridiplantae</taxon>
        <taxon>Chlorophyta</taxon>
        <taxon>core chlorophytes</taxon>
        <taxon>Trebouxiophyceae</taxon>
        <taxon>Trebouxiales</taxon>
        <taxon>Trebouxiaceae</taxon>
        <taxon>Symbiochloris</taxon>
    </lineage>
</organism>
<evidence type="ECO:0000313" key="1">
    <source>
        <dbReference type="EMBL" id="KAK9803067.1"/>
    </source>
</evidence>
<keyword evidence="2" id="KW-1185">Reference proteome</keyword>
<accession>A0AAW1P434</accession>
<reference evidence="1 2" key="1">
    <citation type="journal article" date="2024" name="Nat. Commun.">
        <title>Phylogenomics reveals the evolutionary origins of lichenization in chlorophyte algae.</title>
        <authorList>
            <person name="Puginier C."/>
            <person name="Libourel C."/>
            <person name="Otte J."/>
            <person name="Skaloud P."/>
            <person name="Haon M."/>
            <person name="Grisel S."/>
            <person name="Petersen M."/>
            <person name="Berrin J.G."/>
            <person name="Delaux P.M."/>
            <person name="Dal Grande F."/>
            <person name="Keller J."/>
        </authorList>
    </citation>
    <scope>NUCLEOTIDE SEQUENCE [LARGE SCALE GENOMIC DNA]</scope>
    <source>
        <strain evidence="1 2">SAG 2036</strain>
    </source>
</reference>